<evidence type="ECO:0000256" key="1">
    <source>
        <dbReference type="SAM" id="Phobius"/>
    </source>
</evidence>
<keyword evidence="1" id="KW-1133">Transmembrane helix</keyword>
<dbReference type="RefSeq" id="WP_379139816.1">
    <property type="nucleotide sequence ID" value="NZ_JBHUEN010000006.1"/>
</dbReference>
<dbReference type="Proteomes" id="UP001597213">
    <property type="component" value="Unassembled WGS sequence"/>
</dbReference>
<organism evidence="2 3">
    <name type="scientific">Paracoccus pacificus</name>
    <dbReference type="NCBI Taxonomy" id="1463598"/>
    <lineage>
        <taxon>Bacteria</taxon>
        <taxon>Pseudomonadati</taxon>
        <taxon>Pseudomonadota</taxon>
        <taxon>Alphaproteobacteria</taxon>
        <taxon>Rhodobacterales</taxon>
        <taxon>Paracoccaceae</taxon>
        <taxon>Paracoccus</taxon>
    </lineage>
</organism>
<gene>
    <name evidence="2" type="ORF">ACFSCT_02315</name>
</gene>
<proteinExistence type="predicted"/>
<sequence>MAIDPNHPFFRPLWVRILTVAAPAAWAGFELYNGATMWAAAFAAAAAYAFYALFLRARSD</sequence>
<protein>
    <recommendedName>
        <fullName evidence="4">DUF3329 domain-containing protein</fullName>
    </recommendedName>
</protein>
<dbReference type="EMBL" id="JBHUEN010000006">
    <property type="protein sequence ID" value="MFD1880548.1"/>
    <property type="molecule type" value="Genomic_DNA"/>
</dbReference>
<reference evidence="3" key="1">
    <citation type="journal article" date="2019" name="Int. J. Syst. Evol. Microbiol.">
        <title>The Global Catalogue of Microorganisms (GCM) 10K type strain sequencing project: providing services to taxonomists for standard genome sequencing and annotation.</title>
        <authorList>
            <consortium name="The Broad Institute Genomics Platform"/>
            <consortium name="The Broad Institute Genome Sequencing Center for Infectious Disease"/>
            <person name="Wu L."/>
            <person name="Ma J."/>
        </authorList>
    </citation>
    <scope>NUCLEOTIDE SEQUENCE [LARGE SCALE GENOMIC DNA]</scope>
    <source>
        <strain evidence="3">CCUG 56029</strain>
    </source>
</reference>
<name>A0ABW4R4H6_9RHOB</name>
<feature type="transmembrane region" description="Helical" evidence="1">
    <location>
        <begin position="12"/>
        <end position="29"/>
    </location>
</feature>
<evidence type="ECO:0000313" key="3">
    <source>
        <dbReference type="Proteomes" id="UP001597213"/>
    </source>
</evidence>
<keyword evidence="1" id="KW-0472">Membrane</keyword>
<keyword evidence="1" id="KW-0812">Transmembrane</keyword>
<keyword evidence="3" id="KW-1185">Reference proteome</keyword>
<evidence type="ECO:0008006" key="4">
    <source>
        <dbReference type="Google" id="ProtNLM"/>
    </source>
</evidence>
<accession>A0ABW4R4H6</accession>
<feature type="transmembrane region" description="Helical" evidence="1">
    <location>
        <begin position="35"/>
        <end position="55"/>
    </location>
</feature>
<comment type="caution">
    <text evidence="2">The sequence shown here is derived from an EMBL/GenBank/DDBJ whole genome shotgun (WGS) entry which is preliminary data.</text>
</comment>
<evidence type="ECO:0000313" key="2">
    <source>
        <dbReference type="EMBL" id="MFD1880548.1"/>
    </source>
</evidence>